<comment type="caution">
    <text evidence="1">The sequence shown here is derived from an EMBL/GenBank/DDBJ whole genome shotgun (WGS) entry which is preliminary data.</text>
</comment>
<sequence>MAKSDLTEAFDALLAEHDEETSTLLVALAEVRVDSRQQEIPLRLQNEVLNCVVPAARQVLDNHIAESIERGMATVIPFGRAALPSPELGDIAFWARNPSPAGPFGGNHSAANSDPPLPTSSDTVASESSPESLLASTQPTATDAVTVEGLPKTNPMASSQSSLATTQSRSATDKGETGYSFGSNLEAFPQLSFSDSLPAFEFPEAGFGGDYSESDPEPQSPVLAPIVDTAPTSSFADHGTPGDSYANRELGSVNSSVFAYLSAESNLAGNTSQGMHAGEDLAGITSQDTSAGENVVNITSQSMSAGEDLASTQPTEMSAGSNLAGNTPQSTSTGEDIPFQGSTDTQITEQAPVERDLVIRGSTTPSKRRASPGSRPLESEAPSKKPRSATSTAQARFPNAGLEERFKAAEVELLITGTRASGERRPMAELQEENPDAAEYLLSSMEKVLKKDRQKRRSWPTSGFNRCGNVHICLRKGESQWKAQEGENAACSQCQNSCKACFVLTRDPEQCLTILVLPHAERFRLEQSWTSVEYWMRKPKESAG</sequence>
<dbReference type="EMBL" id="JAPDRP010000017">
    <property type="protein sequence ID" value="KAJ9640282.1"/>
    <property type="molecule type" value="Genomic_DNA"/>
</dbReference>
<accession>A0ACC2YZ72</accession>
<proteinExistence type="predicted"/>
<reference evidence="1" key="1">
    <citation type="submission" date="2022-10" db="EMBL/GenBank/DDBJ databases">
        <title>Culturing micro-colonial fungi from biological soil crusts in the Mojave desert and describing Neophaeococcomyces mojavensis, and introducing the new genera and species Taxawa tesnikishii.</title>
        <authorList>
            <person name="Kurbessoian T."/>
            <person name="Stajich J.E."/>
        </authorList>
    </citation>
    <scope>NUCLEOTIDE SEQUENCE</scope>
    <source>
        <strain evidence="1">JES_115</strain>
    </source>
</reference>
<gene>
    <name evidence="1" type="ORF">H2199_005821</name>
</gene>
<evidence type="ECO:0000313" key="2">
    <source>
        <dbReference type="Proteomes" id="UP001172680"/>
    </source>
</evidence>
<protein>
    <submittedName>
        <fullName evidence="1">Uncharacterized protein</fullName>
    </submittedName>
</protein>
<organism evidence="1 2">
    <name type="scientific">Coniosporium tulheliwenetii</name>
    <dbReference type="NCBI Taxonomy" id="3383036"/>
    <lineage>
        <taxon>Eukaryota</taxon>
        <taxon>Fungi</taxon>
        <taxon>Dikarya</taxon>
        <taxon>Ascomycota</taxon>
        <taxon>Pezizomycotina</taxon>
        <taxon>Dothideomycetes</taxon>
        <taxon>Dothideomycetes incertae sedis</taxon>
        <taxon>Coniosporium</taxon>
    </lineage>
</organism>
<keyword evidence="2" id="KW-1185">Reference proteome</keyword>
<evidence type="ECO:0000313" key="1">
    <source>
        <dbReference type="EMBL" id="KAJ9640282.1"/>
    </source>
</evidence>
<name>A0ACC2YZ72_9PEZI</name>
<dbReference type="Proteomes" id="UP001172680">
    <property type="component" value="Unassembled WGS sequence"/>
</dbReference>